<dbReference type="EMBL" id="JAXOTQ010000013">
    <property type="protein sequence ID" value="MDZ5490201.1"/>
    <property type="molecule type" value="Genomic_DNA"/>
</dbReference>
<feature type="compositionally biased region" description="Acidic residues" evidence="1">
    <location>
        <begin position="12"/>
        <end position="35"/>
    </location>
</feature>
<dbReference type="Pfam" id="PF18970">
    <property type="entry name" value="DUF5709"/>
    <property type="match status" value="1"/>
</dbReference>
<sequence length="169" mass="17923">MSADAGSYEVQQYDDIEDDGVLDGSDTLEDGVEDPLDVGIVASDRWSGANRFGTTAAEEHAGESLAQRLAEEEPDLSSDEDPAPYGDEDELTRRGFDRDLRAGRLVDTNDGFGEDVEADSVGRDVGVDGGGASAEEAAVHVIDEPYAESETPLWDADVEGGRGGLVNDR</sequence>
<feature type="domain" description="DUF5709" evidence="2">
    <location>
        <begin position="99"/>
        <end position="144"/>
    </location>
</feature>
<feature type="region of interest" description="Disordered" evidence="1">
    <location>
        <begin position="1"/>
        <end position="35"/>
    </location>
</feature>
<protein>
    <submittedName>
        <fullName evidence="3">DUF5709 domain-containing protein</fullName>
    </submittedName>
</protein>
<evidence type="ECO:0000313" key="4">
    <source>
        <dbReference type="Proteomes" id="UP001290101"/>
    </source>
</evidence>
<comment type="caution">
    <text evidence="3">The sequence shown here is derived from an EMBL/GenBank/DDBJ whole genome shotgun (WGS) entry which is preliminary data.</text>
</comment>
<dbReference type="RefSeq" id="WP_322440416.1">
    <property type="nucleotide sequence ID" value="NZ_JAXOTQ010000013.1"/>
</dbReference>
<dbReference type="InterPro" id="IPR043763">
    <property type="entry name" value="DUF5709"/>
</dbReference>
<keyword evidence="4" id="KW-1185">Reference proteome</keyword>
<evidence type="ECO:0000259" key="2">
    <source>
        <dbReference type="Pfam" id="PF18970"/>
    </source>
</evidence>
<organism evidence="3 4">
    <name type="scientific">Micromonospora sicca</name>
    <dbReference type="NCBI Taxonomy" id="2202420"/>
    <lineage>
        <taxon>Bacteria</taxon>
        <taxon>Bacillati</taxon>
        <taxon>Actinomycetota</taxon>
        <taxon>Actinomycetes</taxon>
        <taxon>Micromonosporales</taxon>
        <taxon>Micromonosporaceae</taxon>
        <taxon>Micromonospora</taxon>
    </lineage>
</organism>
<reference evidence="3 4" key="1">
    <citation type="submission" date="2023-12" db="EMBL/GenBank/DDBJ databases">
        <title>Micromonospora sp. nov., isolated from Atacama Desert.</title>
        <authorList>
            <person name="Carro L."/>
            <person name="Golinska P."/>
            <person name="Klenk H.-P."/>
            <person name="Goodfellow M."/>
        </authorList>
    </citation>
    <scope>NUCLEOTIDE SEQUENCE [LARGE SCALE GENOMIC DNA]</scope>
    <source>
        <strain evidence="3 4">4G53</strain>
    </source>
</reference>
<feature type="region of interest" description="Disordered" evidence="1">
    <location>
        <begin position="145"/>
        <end position="169"/>
    </location>
</feature>
<name>A0ABU5JC93_9ACTN</name>
<evidence type="ECO:0000256" key="1">
    <source>
        <dbReference type="SAM" id="MobiDB-lite"/>
    </source>
</evidence>
<feature type="compositionally biased region" description="Basic and acidic residues" evidence="1">
    <location>
        <begin position="91"/>
        <end position="104"/>
    </location>
</feature>
<feature type="region of interest" description="Disordered" evidence="1">
    <location>
        <begin position="51"/>
        <end position="131"/>
    </location>
</feature>
<gene>
    <name evidence="3" type="ORF">U2F25_12115</name>
</gene>
<accession>A0ABU5JC93</accession>
<proteinExistence type="predicted"/>
<evidence type="ECO:0000313" key="3">
    <source>
        <dbReference type="EMBL" id="MDZ5490201.1"/>
    </source>
</evidence>
<dbReference type="Proteomes" id="UP001290101">
    <property type="component" value="Unassembled WGS sequence"/>
</dbReference>
<feature type="compositionally biased region" description="Acidic residues" evidence="1">
    <location>
        <begin position="72"/>
        <end position="90"/>
    </location>
</feature>